<dbReference type="Proteomes" id="UP000306102">
    <property type="component" value="Unassembled WGS sequence"/>
</dbReference>
<reference evidence="15 16" key="1">
    <citation type="journal article" date="2018" name="Proc. Natl. Acad. Sci. U.S.A.">
        <title>Draft genome sequence of Camellia sinensis var. sinensis provides insights into the evolution of the tea genome and tea quality.</title>
        <authorList>
            <person name="Wei C."/>
            <person name="Yang H."/>
            <person name="Wang S."/>
            <person name="Zhao J."/>
            <person name="Liu C."/>
            <person name="Gao L."/>
            <person name="Xia E."/>
            <person name="Lu Y."/>
            <person name="Tai Y."/>
            <person name="She G."/>
            <person name="Sun J."/>
            <person name="Cao H."/>
            <person name="Tong W."/>
            <person name="Gao Q."/>
            <person name="Li Y."/>
            <person name="Deng W."/>
            <person name="Jiang X."/>
            <person name="Wang W."/>
            <person name="Chen Q."/>
            <person name="Zhang S."/>
            <person name="Li H."/>
            <person name="Wu J."/>
            <person name="Wang P."/>
            <person name="Li P."/>
            <person name="Shi C."/>
            <person name="Zheng F."/>
            <person name="Jian J."/>
            <person name="Huang B."/>
            <person name="Shan D."/>
            <person name="Shi M."/>
            <person name="Fang C."/>
            <person name="Yue Y."/>
            <person name="Li F."/>
            <person name="Li D."/>
            <person name="Wei S."/>
            <person name="Han B."/>
            <person name="Jiang C."/>
            <person name="Yin Y."/>
            <person name="Xia T."/>
            <person name="Zhang Z."/>
            <person name="Bennetzen J.L."/>
            <person name="Zhao S."/>
            <person name="Wan X."/>
        </authorList>
    </citation>
    <scope>NUCLEOTIDE SEQUENCE [LARGE SCALE GENOMIC DNA]</scope>
    <source>
        <strain evidence="16">cv. Shuchazao</strain>
        <tissue evidence="15">Leaf</tissue>
    </source>
</reference>
<keyword evidence="13" id="KW-1133">Transmembrane helix</keyword>
<evidence type="ECO:0000256" key="7">
    <source>
        <dbReference type="ARBA" id="ARBA00022801"/>
    </source>
</evidence>
<dbReference type="FunFam" id="1.20.58.1040:FF:000003">
    <property type="entry name" value="glucan endo-1,3-beta-glucosidase 7"/>
    <property type="match status" value="1"/>
</dbReference>
<evidence type="ECO:0000259" key="14">
    <source>
        <dbReference type="SMART" id="SM00768"/>
    </source>
</evidence>
<evidence type="ECO:0000256" key="13">
    <source>
        <dbReference type="SAM" id="Phobius"/>
    </source>
</evidence>
<keyword evidence="5" id="KW-0325">Glycoprotein</keyword>
<keyword evidence="7 12" id="KW-0378">Hydrolase</keyword>
<organism evidence="15 16">
    <name type="scientific">Camellia sinensis var. sinensis</name>
    <name type="common">China tea</name>
    <dbReference type="NCBI Taxonomy" id="542762"/>
    <lineage>
        <taxon>Eukaryota</taxon>
        <taxon>Viridiplantae</taxon>
        <taxon>Streptophyta</taxon>
        <taxon>Embryophyta</taxon>
        <taxon>Tracheophyta</taxon>
        <taxon>Spermatophyta</taxon>
        <taxon>Magnoliopsida</taxon>
        <taxon>eudicotyledons</taxon>
        <taxon>Gunneridae</taxon>
        <taxon>Pentapetalae</taxon>
        <taxon>asterids</taxon>
        <taxon>Ericales</taxon>
        <taxon>Theaceae</taxon>
        <taxon>Camellia</taxon>
    </lineage>
</organism>
<keyword evidence="10 12" id="KW-0326">Glycosidase</keyword>
<dbReference type="EC" id="3.2.1.39" evidence="4"/>
<comment type="catalytic activity">
    <reaction evidence="1">
        <text>Hydrolysis of (1-&gt;3)-beta-D-glucosidic linkages in (1-&gt;3)-beta-D-glucans.</text>
        <dbReference type="EC" id="3.2.1.39"/>
    </reaction>
</comment>
<evidence type="ECO:0000256" key="10">
    <source>
        <dbReference type="ARBA" id="ARBA00023295"/>
    </source>
</evidence>
<keyword evidence="8" id="KW-0611">Plant defense</keyword>
<dbReference type="GO" id="GO:0098552">
    <property type="term" value="C:side of membrane"/>
    <property type="evidence" value="ECO:0007669"/>
    <property type="project" value="UniProtKB-KW"/>
</dbReference>
<dbReference type="EMBL" id="SDRB02012371">
    <property type="protein sequence ID" value="THF97953.1"/>
    <property type="molecule type" value="Genomic_DNA"/>
</dbReference>
<gene>
    <name evidence="15" type="ORF">TEA_015196</name>
</gene>
<dbReference type="InterPro" id="IPR017853">
    <property type="entry name" value="GH"/>
</dbReference>
<dbReference type="PANTHER" id="PTHR32227">
    <property type="entry name" value="GLUCAN ENDO-1,3-BETA-GLUCOSIDASE BG1-RELATED-RELATED"/>
    <property type="match status" value="1"/>
</dbReference>
<evidence type="ECO:0000256" key="3">
    <source>
        <dbReference type="ARBA" id="ARBA00008773"/>
    </source>
</evidence>
<comment type="caution">
    <text evidence="15">The sequence shown here is derived from an EMBL/GenBank/DDBJ whole genome shotgun (WGS) entry which is preliminary data.</text>
</comment>
<dbReference type="GO" id="GO:0006952">
    <property type="term" value="P:defense response"/>
    <property type="evidence" value="ECO:0007669"/>
    <property type="project" value="UniProtKB-KW"/>
</dbReference>
<evidence type="ECO:0000256" key="8">
    <source>
        <dbReference type="ARBA" id="ARBA00022821"/>
    </source>
</evidence>
<dbReference type="InterPro" id="IPR000490">
    <property type="entry name" value="Glyco_hydro_17"/>
</dbReference>
<evidence type="ECO:0000256" key="1">
    <source>
        <dbReference type="ARBA" id="ARBA00000382"/>
    </source>
</evidence>
<evidence type="ECO:0000313" key="15">
    <source>
        <dbReference type="EMBL" id="THF97953.1"/>
    </source>
</evidence>
<accession>A0A4S4D7L5</accession>
<feature type="transmembrane region" description="Helical" evidence="13">
    <location>
        <begin position="6"/>
        <end position="27"/>
    </location>
</feature>
<feature type="domain" description="X8" evidence="14">
    <location>
        <begin position="396"/>
        <end position="481"/>
    </location>
</feature>
<dbReference type="AlphaFoldDB" id="A0A4S4D7L5"/>
<evidence type="ECO:0000256" key="12">
    <source>
        <dbReference type="RuleBase" id="RU004336"/>
    </source>
</evidence>
<keyword evidence="5" id="KW-0449">Lipoprotein</keyword>
<dbReference type="Gene3D" id="1.20.58.1040">
    <property type="match status" value="1"/>
</dbReference>
<evidence type="ECO:0000256" key="2">
    <source>
        <dbReference type="ARBA" id="ARBA00004609"/>
    </source>
</evidence>
<dbReference type="PROSITE" id="PS00587">
    <property type="entry name" value="GLYCOSYL_HYDROL_F17"/>
    <property type="match status" value="1"/>
</dbReference>
<keyword evidence="16" id="KW-1185">Reference proteome</keyword>
<comment type="similarity">
    <text evidence="3 11">Belongs to the glycosyl hydrolase 17 family.</text>
</comment>
<dbReference type="GO" id="GO:0042973">
    <property type="term" value="F:glucan endo-1,3-beta-D-glucosidase activity"/>
    <property type="evidence" value="ECO:0007669"/>
    <property type="project" value="UniProtKB-EC"/>
</dbReference>
<evidence type="ECO:0000256" key="11">
    <source>
        <dbReference type="RuleBase" id="RU004335"/>
    </source>
</evidence>
<keyword evidence="13" id="KW-0812">Transmembrane</keyword>
<dbReference type="InterPro" id="IPR044965">
    <property type="entry name" value="Glyco_hydro_17_plant"/>
</dbReference>
<proteinExistence type="inferred from homology"/>
<dbReference type="Pfam" id="PF00332">
    <property type="entry name" value="Glyco_hydro_17"/>
    <property type="match status" value="1"/>
</dbReference>
<comment type="subcellular location">
    <subcellularLocation>
        <location evidence="2">Cell membrane</location>
        <topology evidence="2">Lipid-anchor</topology>
        <topology evidence="2">GPI-anchor</topology>
    </subcellularLocation>
</comment>
<dbReference type="SUPFAM" id="SSF51445">
    <property type="entry name" value="(Trans)glycosidases"/>
    <property type="match status" value="1"/>
</dbReference>
<dbReference type="FunFam" id="3.20.20.80:FF:000002">
    <property type="entry name" value="Glucan endo-1,3-beta-glucosidase 3"/>
    <property type="match status" value="1"/>
</dbReference>
<evidence type="ECO:0000256" key="6">
    <source>
        <dbReference type="ARBA" id="ARBA00022729"/>
    </source>
</evidence>
<keyword evidence="6" id="KW-0732">Signal</keyword>
<name>A0A4S4D7L5_CAMSN</name>
<evidence type="ECO:0000313" key="16">
    <source>
        <dbReference type="Proteomes" id="UP000306102"/>
    </source>
</evidence>
<dbReference type="Pfam" id="PF07983">
    <property type="entry name" value="X8"/>
    <property type="match status" value="1"/>
</dbReference>
<protein>
    <recommendedName>
        <fullName evidence="4">glucan endo-1,3-beta-D-glucosidase</fullName>
        <ecNumber evidence="4">3.2.1.39</ecNumber>
    </recommendedName>
</protein>
<evidence type="ECO:0000256" key="4">
    <source>
        <dbReference type="ARBA" id="ARBA00012780"/>
    </source>
</evidence>
<keyword evidence="13" id="KW-0472">Membrane</keyword>
<dbReference type="GO" id="GO:0005886">
    <property type="term" value="C:plasma membrane"/>
    <property type="evidence" value="ECO:0007669"/>
    <property type="project" value="UniProtKB-SubCell"/>
</dbReference>
<dbReference type="Gene3D" id="3.20.20.80">
    <property type="entry name" value="Glycosidases"/>
    <property type="match status" value="1"/>
</dbReference>
<dbReference type="STRING" id="542762.A0A4S4D7L5"/>
<sequence length="510" mass="55305">MEKNTATAIVTANIASIVSGIVALLLASTLVQGMAGTIGVNYGTVANNLPPPSQVARFLLESTIIDRVRLFDSDPQTLQGFAHTGIAITVTIPNDQIPLLTNLTFAQQWLNTTINPHIPSTNVVRILVGNEVLATANKLLISSLVPAMQTLYKALVSESLNHQISVSTPHSLGILAASTPPSAGKFRQGYDTHILKPLLSFLRSTNSPFMINPYPFFGCSAETLDYALFRPNPGVFDEMSKRTYTNMLDGQLDAVFSAMKLLGFDDVEIVIAETGWPSVGDLGQVGVDAESAAEFNGKLMQHVMSGVGTPLMPNRTFETYIFALFNEDLKPGPTCERHFGLFEPDMKPVYNIGILKHTVAAAAESTFPSYPTPVSTPPAAPAMSPLPAGGGAKGKQWCLPKPEADDDALQRNIDYVCGLDSEYCGAIQEGGVCFNPNTVRAHASYAMNSYYQALGRNGYDCNFAETGIITNVNPSMLRLLFALQFRSFWLMILNSNIRRRIDQSLIESIE</sequence>
<keyword evidence="9" id="KW-1015">Disulfide bond</keyword>
<evidence type="ECO:0000256" key="5">
    <source>
        <dbReference type="ARBA" id="ARBA00022622"/>
    </source>
</evidence>
<dbReference type="GO" id="GO:0005975">
    <property type="term" value="P:carbohydrate metabolic process"/>
    <property type="evidence" value="ECO:0007669"/>
    <property type="project" value="InterPro"/>
</dbReference>
<dbReference type="SMART" id="SM00768">
    <property type="entry name" value="X8"/>
    <property type="match status" value="1"/>
</dbReference>
<evidence type="ECO:0000256" key="9">
    <source>
        <dbReference type="ARBA" id="ARBA00023157"/>
    </source>
</evidence>
<dbReference type="InterPro" id="IPR012946">
    <property type="entry name" value="X8"/>
</dbReference>
<keyword evidence="5" id="KW-0336">GPI-anchor</keyword>